<sequence length="212" mass="24875">MCYEYRPSSPTIEYKSYQYWKNGSKHAKGKSKHFNECMTRFIAMVNCMFIEAVKSHVLPCINIDHVLKKWICSKMWQKRTNWEGNKMGNLAKWKKCHTGGNTEKQNHLNGQYWKNGSKHAKGKSKHFNECMTRFIAMVNCMFIEAVKSHVLPCINIDHVLKKWICSKMWQKRTNWEGNKMGNLAKWKKCHTGGNTEKQNHLNGQLNNCNLLC</sequence>
<dbReference type="EMBL" id="FLQU01001820">
    <property type="protein sequence ID" value="SBS94594.1"/>
    <property type="molecule type" value="Genomic_DNA"/>
</dbReference>
<organism evidence="1 2">
    <name type="scientific">Plasmodium ovale curtisi</name>
    <dbReference type="NCBI Taxonomy" id="864141"/>
    <lineage>
        <taxon>Eukaryota</taxon>
        <taxon>Sar</taxon>
        <taxon>Alveolata</taxon>
        <taxon>Apicomplexa</taxon>
        <taxon>Aconoidasida</taxon>
        <taxon>Haemosporida</taxon>
        <taxon>Plasmodiidae</taxon>
        <taxon>Plasmodium</taxon>
        <taxon>Plasmodium (Plasmodium)</taxon>
    </lineage>
</organism>
<reference evidence="2" key="1">
    <citation type="submission" date="2016-05" db="EMBL/GenBank/DDBJ databases">
        <authorList>
            <person name="Naeem Raeece"/>
        </authorList>
    </citation>
    <scope>NUCLEOTIDE SEQUENCE [LARGE SCALE GENOMIC DNA]</scope>
</reference>
<dbReference type="AlphaFoldDB" id="A0A1A8WQM0"/>
<name>A0A1A8WQM0_PLAOA</name>
<protein>
    <submittedName>
        <fullName evidence="1">Uncharacterized protein</fullName>
    </submittedName>
</protein>
<evidence type="ECO:0000313" key="2">
    <source>
        <dbReference type="Proteomes" id="UP000078560"/>
    </source>
</evidence>
<evidence type="ECO:0000313" key="1">
    <source>
        <dbReference type="EMBL" id="SBS94594.1"/>
    </source>
</evidence>
<gene>
    <name evidence="1" type="ORF">POVCU2_0089280</name>
</gene>
<dbReference type="Proteomes" id="UP000078560">
    <property type="component" value="Unassembled WGS sequence"/>
</dbReference>
<accession>A0A1A8WQM0</accession>
<proteinExistence type="predicted"/>